<feature type="region of interest" description="Disordered" evidence="1">
    <location>
        <begin position="26"/>
        <end position="45"/>
    </location>
</feature>
<evidence type="ECO:0000256" key="2">
    <source>
        <dbReference type="SAM" id="Phobius"/>
    </source>
</evidence>
<keyword evidence="2" id="KW-1133">Transmembrane helix</keyword>
<dbReference type="AlphaFoldDB" id="A0A5N5VZU1"/>
<organism evidence="4 5">
    <name type="scientific">Streptomyces mobaraensis</name>
    <name type="common">Streptoverticillium mobaraense</name>
    <dbReference type="NCBI Taxonomy" id="35621"/>
    <lineage>
        <taxon>Bacteria</taxon>
        <taxon>Bacillati</taxon>
        <taxon>Actinomycetota</taxon>
        <taxon>Actinomycetes</taxon>
        <taxon>Kitasatosporales</taxon>
        <taxon>Streptomycetaceae</taxon>
        <taxon>Streptomyces</taxon>
    </lineage>
</organism>
<feature type="compositionally biased region" description="Gly residues" evidence="1">
    <location>
        <begin position="296"/>
        <end position="307"/>
    </location>
</feature>
<dbReference type="Proteomes" id="UP000327000">
    <property type="component" value="Unassembled WGS sequence"/>
</dbReference>
<keyword evidence="2" id="KW-0812">Transmembrane</keyword>
<evidence type="ECO:0000256" key="1">
    <source>
        <dbReference type="SAM" id="MobiDB-lite"/>
    </source>
</evidence>
<dbReference type="RefSeq" id="WP_152265599.1">
    <property type="nucleotide sequence ID" value="NZ_VOKX01000115.1"/>
</dbReference>
<feature type="chain" id="PRO_5039522228" description="LPXTG cell wall anchor domain-containing protein" evidence="3">
    <location>
        <begin position="27"/>
        <end position="343"/>
    </location>
</feature>
<gene>
    <name evidence="4" type="ORF">FRZ00_29530</name>
</gene>
<accession>A0A5N5VZU1</accession>
<evidence type="ECO:0000313" key="5">
    <source>
        <dbReference type="Proteomes" id="UP000327000"/>
    </source>
</evidence>
<protein>
    <recommendedName>
        <fullName evidence="6">LPXTG cell wall anchor domain-containing protein</fullName>
    </recommendedName>
</protein>
<dbReference type="OrthoDB" id="4232067at2"/>
<evidence type="ECO:0000313" key="4">
    <source>
        <dbReference type="EMBL" id="KAB7834485.1"/>
    </source>
</evidence>
<feature type="region of interest" description="Disordered" evidence="1">
    <location>
        <begin position="280"/>
        <end position="307"/>
    </location>
</feature>
<feature type="transmembrane region" description="Helical" evidence="2">
    <location>
        <begin position="308"/>
        <end position="328"/>
    </location>
</feature>
<keyword evidence="2" id="KW-0472">Membrane</keyword>
<comment type="caution">
    <text evidence="4">The sequence shown here is derived from an EMBL/GenBank/DDBJ whole genome shotgun (WGS) entry which is preliminary data.</text>
</comment>
<proteinExistence type="predicted"/>
<keyword evidence="3" id="KW-0732">Signal</keyword>
<keyword evidence="5" id="KW-1185">Reference proteome</keyword>
<evidence type="ECO:0008006" key="6">
    <source>
        <dbReference type="Google" id="ProtNLM"/>
    </source>
</evidence>
<reference evidence="4 5" key="1">
    <citation type="journal article" date="2019" name="Microb. Cell Fact.">
        <title>Exploring novel herbicidin analogues by transcriptional regulator overexpression and MS/MS molecular networking.</title>
        <authorList>
            <person name="Shi Y."/>
            <person name="Gu R."/>
            <person name="Li Y."/>
            <person name="Wang X."/>
            <person name="Ren W."/>
            <person name="Li X."/>
            <person name="Wang L."/>
            <person name="Xie Y."/>
            <person name="Hong B."/>
        </authorList>
    </citation>
    <scope>NUCLEOTIDE SEQUENCE [LARGE SCALE GENOMIC DNA]</scope>
    <source>
        <strain evidence="4 5">US-43</strain>
    </source>
</reference>
<sequence>MRPARISLASTAAAVLALATAGPVLATPAPATPHTEITSAAPAPRGGDAEFVVTVEGPAPEGVDSIVVESPVFDAKITVPKKDFGHNKADDTTMPVRGRIRCDARPGDHPVQVLLNGTGQPAAATRLTVTGERAGACDGGSPRPTASTGPAGAPSPALRPGGREPQRGGEAVFTITTDRATLDAHDALTLRSPAFVTPVKRLSRNFKEGKADGWWTDLAGMVRCDVQPGTYAVDLVAGGGDEEEDSPLASVKLTVPQAMDPANRDFCAGPHAYKEIVDRTSETAPDEDGSGDGDRAAGGGEGGPGTGAIVGIASAAALVAASTTYVLVGRRRKRARKRPDESW</sequence>
<evidence type="ECO:0000256" key="3">
    <source>
        <dbReference type="SAM" id="SignalP"/>
    </source>
</evidence>
<feature type="compositionally biased region" description="Low complexity" evidence="1">
    <location>
        <begin position="144"/>
        <end position="160"/>
    </location>
</feature>
<dbReference type="EMBL" id="VOKX01000115">
    <property type="protein sequence ID" value="KAB7834485.1"/>
    <property type="molecule type" value="Genomic_DNA"/>
</dbReference>
<name>A0A5N5VZU1_STRMB</name>
<feature type="signal peptide" evidence="3">
    <location>
        <begin position="1"/>
        <end position="26"/>
    </location>
</feature>
<feature type="region of interest" description="Disordered" evidence="1">
    <location>
        <begin position="133"/>
        <end position="168"/>
    </location>
</feature>